<evidence type="ECO:0000256" key="7">
    <source>
        <dbReference type="SAM" id="MobiDB-lite"/>
    </source>
</evidence>
<dbReference type="PROSITE" id="PS50011">
    <property type="entry name" value="PROTEIN_KINASE_DOM"/>
    <property type="match status" value="1"/>
</dbReference>
<proteinExistence type="predicted"/>
<dbReference type="PANTHER" id="PTHR43289">
    <property type="entry name" value="MITOGEN-ACTIVATED PROTEIN KINASE KINASE KINASE 20-RELATED"/>
    <property type="match status" value="1"/>
</dbReference>
<evidence type="ECO:0000313" key="10">
    <source>
        <dbReference type="Proteomes" id="UP000070188"/>
    </source>
</evidence>
<keyword evidence="5" id="KW-0418">Kinase</keyword>
<evidence type="ECO:0000256" key="1">
    <source>
        <dbReference type="ARBA" id="ARBA00012513"/>
    </source>
</evidence>
<dbReference type="Pfam" id="PF00069">
    <property type="entry name" value="Pkinase"/>
    <property type="match status" value="1"/>
</dbReference>
<dbReference type="PANTHER" id="PTHR43289:SF6">
    <property type="entry name" value="SERINE_THREONINE-PROTEIN KINASE NEKL-3"/>
    <property type="match status" value="1"/>
</dbReference>
<dbReference type="EMBL" id="LAXD01000001">
    <property type="protein sequence ID" value="KWX02539.1"/>
    <property type="molecule type" value="Genomic_DNA"/>
</dbReference>
<accession>A0A132MXG0</accession>
<dbReference type="STRING" id="1469144.LI90_3582"/>
<sequence length="528" mass="56817">MPEAIPRSLFEGEDVVFGRIRGRRDGGGPDGVDAPPGYSQLEEIDHGGFSVVYRAHQDRFDRVVALKILTVPSLDEKAIRRFEMECRTMGRLSNHPNIVTVYDAGVTPMRRPYLAMEYCSGGSLQRRVDHAGPLDVAETLRVGIKIAGALHAAHQEGILHRDIKPQNILYTSFGEPALADFGIAQMAQPDATVTSAGFTIAHCAPEILEGKPASVATDVYAFGSTLYALLAGEPPFATEARAGLAPLIQRIMRNELPPLPRTDVPDALLEILYRSMSINPAERFQTAAEMGEALARVEPPKSAAGPAVFYRPDQATTVQPDQYHKPEPVYRQYVQPPRLTDQYVAPQAQPAVPSPTRPPDQYVPVQQPAPNSPPASTTGDSFLTPPSWERRDLKVPLIVAGAAAGLLAVGGLVWALLPDQGGEEPEFQAVQLPPDARAKFRPTQVTARSAGGKVTLRWSLPDAARQAGTGVLIQQSPGRQITLPGLPTQHTVTLPSKDRFCFTVAVLLDPAKSGGHDIASSSTTCVAG</sequence>
<protein>
    <recommendedName>
        <fullName evidence="1">non-specific serine/threonine protein kinase</fullName>
        <ecNumber evidence="1">2.7.11.1</ecNumber>
    </recommendedName>
</protein>
<feature type="domain" description="Protein kinase" evidence="8">
    <location>
        <begin position="38"/>
        <end position="295"/>
    </location>
</feature>
<dbReference type="SUPFAM" id="SSF56112">
    <property type="entry name" value="Protein kinase-like (PK-like)"/>
    <property type="match status" value="1"/>
</dbReference>
<keyword evidence="3" id="KW-0808">Transferase</keyword>
<name>A0A132MXG0_9ACTN</name>
<dbReference type="InterPro" id="IPR008271">
    <property type="entry name" value="Ser/Thr_kinase_AS"/>
</dbReference>
<keyword evidence="4" id="KW-0547">Nucleotide-binding</keyword>
<gene>
    <name evidence="9" type="ORF">LI90_3582</name>
</gene>
<evidence type="ECO:0000256" key="2">
    <source>
        <dbReference type="ARBA" id="ARBA00022527"/>
    </source>
</evidence>
<evidence type="ECO:0000259" key="8">
    <source>
        <dbReference type="PROSITE" id="PS50011"/>
    </source>
</evidence>
<dbReference type="Gene3D" id="3.30.200.20">
    <property type="entry name" value="Phosphorylase Kinase, domain 1"/>
    <property type="match status" value="1"/>
</dbReference>
<dbReference type="CDD" id="cd14014">
    <property type="entry name" value="STKc_PknB_like"/>
    <property type="match status" value="1"/>
</dbReference>
<keyword evidence="6" id="KW-0067">ATP-binding</keyword>
<feature type="region of interest" description="Disordered" evidence="7">
    <location>
        <begin position="346"/>
        <end position="387"/>
    </location>
</feature>
<keyword evidence="10" id="KW-1185">Reference proteome</keyword>
<dbReference type="OrthoDB" id="9762169at2"/>
<dbReference type="GO" id="GO:0004674">
    <property type="term" value="F:protein serine/threonine kinase activity"/>
    <property type="evidence" value="ECO:0007669"/>
    <property type="project" value="UniProtKB-KW"/>
</dbReference>
<dbReference type="Proteomes" id="UP000070188">
    <property type="component" value="Unassembled WGS sequence"/>
</dbReference>
<dbReference type="Gene3D" id="1.10.510.10">
    <property type="entry name" value="Transferase(Phosphotransferase) domain 1"/>
    <property type="match status" value="1"/>
</dbReference>
<organism evidence="9 10">
    <name type="scientific">Carbonactinospora thermoautotrophica</name>
    <dbReference type="NCBI Taxonomy" id="1469144"/>
    <lineage>
        <taxon>Bacteria</taxon>
        <taxon>Bacillati</taxon>
        <taxon>Actinomycetota</taxon>
        <taxon>Actinomycetes</taxon>
        <taxon>Kitasatosporales</taxon>
        <taxon>Carbonactinosporaceae</taxon>
        <taxon>Carbonactinospora</taxon>
    </lineage>
</organism>
<dbReference type="GO" id="GO:0005524">
    <property type="term" value="F:ATP binding"/>
    <property type="evidence" value="ECO:0007669"/>
    <property type="project" value="UniProtKB-KW"/>
</dbReference>
<comment type="caution">
    <text evidence="9">The sequence shown here is derived from an EMBL/GenBank/DDBJ whole genome shotgun (WGS) entry which is preliminary data.</text>
</comment>
<keyword evidence="2" id="KW-0723">Serine/threonine-protein kinase</keyword>
<dbReference type="PROSITE" id="PS00108">
    <property type="entry name" value="PROTEIN_KINASE_ST"/>
    <property type="match status" value="1"/>
</dbReference>
<evidence type="ECO:0000313" key="9">
    <source>
        <dbReference type="EMBL" id="KWX02539.1"/>
    </source>
</evidence>
<evidence type="ECO:0000256" key="3">
    <source>
        <dbReference type="ARBA" id="ARBA00022679"/>
    </source>
</evidence>
<dbReference type="PATRIC" id="fig|1469144.10.peg.3844"/>
<evidence type="ECO:0000256" key="6">
    <source>
        <dbReference type="ARBA" id="ARBA00022840"/>
    </source>
</evidence>
<evidence type="ECO:0000256" key="4">
    <source>
        <dbReference type="ARBA" id="ARBA00022741"/>
    </source>
</evidence>
<reference evidence="10" key="1">
    <citation type="submission" date="2015-04" db="EMBL/GenBank/DDBJ databases">
        <title>Physiological reanalysis, assessment of diazotrophy, and genome sequences of multiple isolates of Streptomyces thermoautotrophicus.</title>
        <authorList>
            <person name="MacKellar D.C."/>
            <person name="Lieber L."/>
            <person name="Norman J."/>
            <person name="Bolger A."/>
            <person name="Tobin C."/>
            <person name="Murray J.W."/>
            <person name="Chang R."/>
            <person name="Ford T."/>
            <person name="Nguyen P.Q."/>
            <person name="Woodward J."/>
            <person name="Permingeat H."/>
            <person name="Joshi N.S."/>
            <person name="Silver P.A."/>
            <person name="Usadel B."/>
            <person name="Rutherford A.W."/>
            <person name="Friesen M."/>
            <person name="Prell J."/>
        </authorList>
    </citation>
    <scope>NUCLEOTIDE SEQUENCE [LARGE SCALE GENOMIC DNA]</scope>
    <source>
        <strain evidence="10">H1</strain>
    </source>
</reference>
<evidence type="ECO:0000256" key="5">
    <source>
        <dbReference type="ARBA" id="ARBA00022777"/>
    </source>
</evidence>
<dbReference type="EC" id="2.7.11.1" evidence="1"/>
<dbReference type="SMART" id="SM00220">
    <property type="entry name" value="S_TKc"/>
    <property type="match status" value="1"/>
</dbReference>
<dbReference type="InterPro" id="IPR000719">
    <property type="entry name" value="Prot_kinase_dom"/>
</dbReference>
<dbReference type="InterPro" id="IPR011009">
    <property type="entry name" value="Kinase-like_dom_sf"/>
</dbReference>
<dbReference type="AlphaFoldDB" id="A0A132MXG0"/>